<evidence type="ECO:0000256" key="1">
    <source>
        <dbReference type="ARBA" id="ARBA00004651"/>
    </source>
</evidence>
<dbReference type="KEGG" id="ccal:108625959"/>
<evidence type="ECO:0000256" key="2">
    <source>
        <dbReference type="ARBA" id="ARBA00022475"/>
    </source>
</evidence>
<dbReference type="GeneID" id="108625959"/>
<evidence type="ECO:0000256" key="3">
    <source>
        <dbReference type="ARBA" id="ARBA00022606"/>
    </source>
</evidence>
<keyword evidence="9 10" id="KW-0807">Transducer</keyword>
<keyword evidence="3 10" id="KW-0716">Sensory transduction</keyword>
<dbReference type="PANTHER" id="PTHR21137">
    <property type="entry name" value="ODORANT RECEPTOR"/>
    <property type="match status" value="1"/>
</dbReference>
<dbReference type="GO" id="GO:0005549">
    <property type="term" value="F:odorant binding"/>
    <property type="evidence" value="ECO:0007669"/>
    <property type="project" value="InterPro"/>
</dbReference>
<feature type="transmembrane region" description="Helical" evidence="10">
    <location>
        <begin position="131"/>
        <end position="156"/>
    </location>
</feature>
<keyword evidence="8 10" id="KW-0675">Receptor</keyword>
<accession>A0AAJ7S2L2</accession>
<comment type="similarity">
    <text evidence="10">Belongs to the insect chemoreceptor superfamily. Heteromeric odorant receptor channel (TC 1.A.69) family.</text>
</comment>
<dbReference type="GO" id="GO:0007165">
    <property type="term" value="P:signal transduction"/>
    <property type="evidence" value="ECO:0007669"/>
    <property type="project" value="UniProtKB-KW"/>
</dbReference>
<evidence type="ECO:0000256" key="4">
    <source>
        <dbReference type="ARBA" id="ARBA00022692"/>
    </source>
</evidence>
<feature type="transmembrane region" description="Helical" evidence="10">
    <location>
        <begin position="68"/>
        <end position="88"/>
    </location>
</feature>
<dbReference type="RefSeq" id="XP_026670197.1">
    <property type="nucleotide sequence ID" value="XM_026814396.1"/>
</dbReference>
<sequence length="395" mass="45117">MDSTQYEYLRVNKYLLSATGTWPYQTIVPKIIFGIVFLLTAGAQAFLQIGGMIAAAVDGDSEAVLESFAPVTISLMCSSKYINFFFNYNQMKRMLDVMRDDWHIYKKVETEYEVLCAQYAIGKTLTVGLTVILLGLVTPFSALPLMMNIADGLGLFNMTDRPLAFRVEHFVDVDKYYYVLLVHSYCGTIVFTTVVIGIDAMIAVYVMHECGLCEILRVKLENFVEGDGLEVELYPGKYEDRWYRNARECVILHKHIIEFGKMLEGANTKSYLVQLGLNMICVSFTQFQAAINLEQDFAMVLRYVSVTISLLFDLLFLSWPGQQLSDYTERILQNTMNAKWHLSSISCRKLLLIMMLRSMTPLKLTAYTMYTMNLESFSTVARTSFSYTMVLMSMQ</sequence>
<feature type="transmembrane region" description="Helical" evidence="10">
    <location>
        <begin position="176"/>
        <end position="198"/>
    </location>
</feature>
<comment type="subcellular location">
    <subcellularLocation>
        <location evidence="1 10">Cell membrane</location>
        <topology evidence="1 10">Multi-pass membrane protein</topology>
    </subcellularLocation>
</comment>
<protein>
    <recommendedName>
        <fullName evidence="10">Odorant receptor</fullName>
    </recommendedName>
</protein>
<reference evidence="12" key="1">
    <citation type="submission" date="2025-08" db="UniProtKB">
        <authorList>
            <consortium name="RefSeq"/>
        </authorList>
    </citation>
    <scope>IDENTIFICATION</scope>
    <source>
        <tissue evidence="12">Whole body</tissue>
    </source>
</reference>
<dbReference type="Pfam" id="PF02949">
    <property type="entry name" value="7tm_6"/>
    <property type="match status" value="1"/>
</dbReference>
<keyword evidence="7 10" id="KW-0472">Membrane</keyword>
<evidence type="ECO:0000313" key="12">
    <source>
        <dbReference type="RefSeq" id="XP_026670197.1"/>
    </source>
</evidence>
<evidence type="ECO:0000313" key="11">
    <source>
        <dbReference type="Proteomes" id="UP000694925"/>
    </source>
</evidence>
<gene>
    <name evidence="12" type="primary">LOC108625959</name>
</gene>
<organism evidence="11 12">
    <name type="scientific">Ceratina calcarata</name>
    <dbReference type="NCBI Taxonomy" id="156304"/>
    <lineage>
        <taxon>Eukaryota</taxon>
        <taxon>Metazoa</taxon>
        <taxon>Ecdysozoa</taxon>
        <taxon>Arthropoda</taxon>
        <taxon>Hexapoda</taxon>
        <taxon>Insecta</taxon>
        <taxon>Pterygota</taxon>
        <taxon>Neoptera</taxon>
        <taxon>Endopterygota</taxon>
        <taxon>Hymenoptera</taxon>
        <taxon>Apocrita</taxon>
        <taxon>Aculeata</taxon>
        <taxon>Apoidea</taxon>
        <taxon>Anthophila</taxon>
        <taxon>Apidae</taxon>
        <taxon>Ceratina</taxon>
        <taxon>Zadontomerus</taxon>
    </lineage>
</organism>
<keyword evidence="2" id="KW-1003">Cell membrane</keyword>
<proteinExistence type="inferred from homology"/>
<dbReference type="InterPro" id="IPR004117">
    <property type="entry name" value="7tm6_olfct_rcpt"/>
</dbReference>
<dbReference type="GO" id="GO:0004984">
    <property type="term" value="F:olfactory receptor activity"/>
    <property type="evidence" value="ECO:0007669"/>
    <property type="project" value="InterPro"/>
</dbReference>
<evidence type="ECO:0000256" key="7">
    <source>
        <dbReference type="ARBA" id="ARBA00023136"/>
    </source>
</evidence>
<dbReference type="GO" id="GO:0005886">
    <property type="term" value="C:plasma membrane"/>
    <property type="evidence" value="ECO:0007669"/>
    <property type="project" value="UniProtKB-SubCell"/>
</dbReference>
<dbReference type="AlphaFoldDB" id="A0AAJ7S2L2"/>
<evidence type="ECO:0000256" key="8">
    <source>
        <dbReference type="ARBA" id="ARBA00023170"/>
    </source>
</evidence>
<evidence type="ECO:0000256" key="6">
    <source>
        <dbReference type="ARBA" id="ARBA00022989"/>
    </source>
</evidence>
<evidence type="ECO:0000256" key="5">
    <source>
        <dbReference type="ARBA" id="ARBA00022725"/>
    </source>
</evidence>
<feature type="transmembrane region" description="Helical" evidence="10">
    <location>
        <begin position="31"/>
        <end position="56"/>
    </location>
</feature>
<keyword evidence="6 10" id="KW-1133">Transmembrane helix</keyword>
<evidence type="ECO:0000256" key="10">
    <source>
        <dbReference type="RuleBase" id="RU351113"/>
    </source>
</evidence>
<dbReference type="Proteomes" id="UP000694925">
    <property type="component" value="Unplaced"/>
</dbReference>
<comment type="caution">
    <text evidence="10">Lacks conserved residue(s) required for the propagation of feature annotation.</text>
</comment>
<keyword evidence="4 10" id="KW-0812">Transmembrane</keyword>
<name>A0AAJ7S2L2_9HYME</name>
<evidence type="ECO:0000256" key="9">
    <source>
        <dbReference type="ARBA" id="ARBA00023224"/>
    </source>
</evidence>
<dbReference type="PANTHER" id="PTHR21137:SF35">
    <property type="entry name" value="ODORANT RECEPTOR 19A-RELATED"/>
    <property type="match status" value="1"/>
</dbReference>
<keyword evidence="5 10" id="KW-0552">Olfaction</keyword>
<keyword evidence="11" id="KW-1185">Reference proteome</keyword>